<dbReference type="EMBL" id="HBEZ01044095">
    <property type="protein sequence ID" value="CAD8646547.1"/>
    <property type="molecule type" value="Transcribed_RNA"/>
</dbReference>
<evidence type="ECO:0000256" key="1">
    <source>
        <dbReference type="SAM" id="MobiDB-lite"/>
    </source>
</evidence>
<organism evidence="2">
    <name type="scientific">Cryptomonas curvata</name>
    <dbReference type="NCBI Taxonomy" id="233186"/>
    <lineage>
        <taxon>Eukaryota</taxon>
        <taxon>Cryptophyceae</taxon>
        <taxon>Cryptomonadales</taxon>
        <taxon>Cryptomonadaceae</taxon>
        <taxon>Cryptomonas</taxon>
    </lineage>
</organism>
<feature type="compositionally biased region" description="Polar residues" evidence="1">
    <location>
        <begin position="12"/>
        <end position="29"/>
    </location>
</feature>
<feature type="region of interest" description="Disordered" evidence="1">
    <location>
        <begin position="1"/>
        <end position="65"/>
    </location>
</feature>
<dbReference type="AlphaFoldDB" id="A0A7S0MR42"/>
<feature type="compositionally biased region" description="Polar residues" evidence="1">
    <location>
        <begin position="134"/>
        <end position="184"/>
    </location>
</feature>
<feature type="compositionally biased region" description="Low complexity" evidence="1">
    <location>
        <begin position="91"/>
        <end position="101"/>
    </location>
</feature>
<name>A0A7S0MR42_9CRYP</name>
<gene>
    <name evidence="2" type="ORF">CCUR1050_LOCUS24232</name>
</gene>
<evidence type="ECO:0000313" key="2">
    <source>
        <dbReference type="EMBL" id="CAD8646547.1"/>
    </source>
</evidence>
<feature type="region of interest" description="Disordered" evidence="1">
    <location>
        <begin position="91"/>
        <end position="185"/>
    </location>
</feature>
<sequence length="217" mass="23502">MSVLSRRASPEAQRTQTKSPSINPATSMNLHLDDISEQCRSRDVKDCAKPSNPGASNHEIPPSPFLSKTKEHIKLFKQYVSTCQKHGVNCSLDPDSSSEGSEPSEEPPRLIHRRSSALASHRPLMKLDSFLTRPRSSSFTGPLSSDNGRSNDSASRTPSQSSAPSRTESPAMSWRSPSSAQSALPQLGHHLDDEGLVSDVYKSQVANALGAGRAVWL</sequence>
<reference evidence="2" key="1">
    <citation type="submission" date="2021-01" db="EMBL/GenBank/DDBJ databases">
        <authorList>
            <person name="Corre E."/>
            <person name="Pelletier E."/>
            <person name="Niang G."/>
            <person name="Scheremetjew M."/>
            <person name="Finn R."/>
            <person name="Kale V."/>
            <person name="Holt S."/>
            <person name="Cochrane G."/>
            <person name="Meng A."/>
            <person name="Brown T."/>
            <person name="Cohen L."/>
        </authorList>
    </citation>
    <scope>NUCLEOTIDE SEQUENCE</scope>
    <source>
        <strain evidence="2">CCAP979/52</strain>
    </source>
</reference>
<feature type="compositionally biased region" description="Basic and acidic residues" evidence="1">
    <location>
        <begin position="31"/>
        <end position="48"/>
    </location>
</feature>
<proteinExistence type="predicted"/>
<accession>A0A7S0MR42</accession>
<protein>
    <submittedName>
        <fullName evidence="2">Uncharacterized protein</fullName>
    </submittedName>
</protein>